<dbReference type="PROSITE" id="PS51767">
    <property type="entry name" value="PEPTIDASE_A1"/>
    <property type="match status" value="1"/>
</dbReference>
<accession>A0A4U6XMV9</accession>
<sequence>MPSVTRFVSAAAAVSVAAAAVLNLPIIVQNGYKTVQIDMGTPAKTYRLLFDTGSSSSWAVDSKCARSTCANVSGYNRVGYSINDSTSGSYTGGHADIAYLGGNASGLTVSETWAAGGISWRQDFIATNKTNWAAMAGDGFLGLGFSSIIDGGANTVVETLMAQGRLDEAKSGIYYGTEHTQTAEVAGVPGPGPGDGVLTIGGSREADFVDGELVTMPVMKSIDGRGYDVWRTVIQAINGTRKSADGKVVLAETQTRFHSDRVVFDTGAGSITLPREQAVAAYESIGWNYTALLRGDHVPLCSEFDASWSFKFTFGDYRFEPRTVEVTGEQLRRPGFAHREDACWPPFEAGGGGLVLIGTPFLRNFYTVWDYGAAADEKDPGRFEPKLSFGKLKKGYY</sequence>
<organism evidence="3 4">
    <name type="scientific">Colletotrichum tanaceti</name>
    <dbReference type="NCBI Taxonomy" id="1306861"/>
    <lineage>
        <taxon>Eukaryota</taxon>
        <taxon>Fungi</taxon>
        <taxon>Dikarya</taxon>
        <taxon>Ascomycota</taxon>
        <taxon>Pezizomycotina</taxon>
        <taxon>Sordariomycetes</taxon>
        <taxon>Hypocreomycetidae</taxon>
        <taxon>Glomerellales</taxon>
        <taxon>Glomerellaceae</taxon>
        <taxon>Colletotrichum</taxon>
        <taxon>Colletotrichum destructivum species complex</taxon>
    </lineage>
</organism>
<evidence type="ECO:0000259" key="2">
    <source>
        <dbReference type="PROSITE" id="PS51767"/>
    </source>
</evidence>
<dbReference type="GO" id="GO:0006508">
    <property type="term" value="P:proteolysis"/>
    <property type="evidence" value="ECO:0007669"/>
    <property type="project" value="UniProtKB-KW"/>
</dbReference>
<dbReference type="GO" id="GO:0004190">
    <property type="term" value="F:aspartic-type endopeptidase activity"/>
    <property type="evidence" value="ECO:0007669"/>
    <property type="project" value="InterPro"/>
</dbReference>
<dbReference type="PANTHER" id="PTHR47966">
    <property type="entry name" value="BETA-SITE APP-CLEAVING ENZYME, ISOFORM A-RELATED"/>
    <property type="match status" value="1"/>
</dbReference>
<evidence type="ECO:0000256" key="1">
    <source>
        <dbReference type="ARBA" id="ARBA00007447"/>
    </source>
</evidence>
<dbReference type="InterPro" id="IPR033121">
    <property type="entry name" value="PEPTIDASE_A1"/>
</dbReference>
<gene>
    <name evidence="3" type="primary">PEP2</name>
    <name evidence="3" type="ORF">CTA1_5270</name>
</gene>
<proteinExistence type="inferred from homology"/>
<dbReference type="Gene3D" id="2.40.70.10">
    <property type="entry name" value="Acid Proteases"/>
    <property type="match status" value="2"/>
</dbReference>
<protein>
    <submittedName>
        <fullName evidence="3">Putative vacuolar protease A</fullName>
    </submittedName>
</protein>
<dbReference type="Pfam" id="PF00026">
    <property type="entry name" value="Asp"/>
    <property type="match status" value="1"/>
</dbReference>
<comment type="similarity">
    <text evidence="1">Belongs to the peptidase A1 family.</text>
</comment>
<dbReference type="Proteomes" id="UP000310108">
    <property type="component" value="Unassembled WGS sequence"/>
</dbReference>
<dbReference type="STRING" id="1306861.A0A4U6XMV9"/>
<evidence type="ECO:0000313" key="3">
    <source>
        <dbReference type="EMBL" id="TKW57035.1"/>
    </source>
</evidence>
<name>A0A4U6XMV9_9PEZI</name>
<dbReference type="InterPro" id="IPR001461">
    <property type="entry name" value="Aspartic_peptidase_A1"/>
</dbReference>
<comment type="caution">
    <text evidence="3">The sequence shown here is derived from an EMBL/GenBank/DDBJ whole genome shotgun (WGS) entry which is preliminary data.</text>
</comment>
<keyword evidence="3" id="KW-0378">Hydrolase</keyword>
<evidence type="ECO:0000313" key="4">
    <source>
        <dbReference type="Proteomes" id="UP000310108"/>
    </source>
</evidence>
<feature type="domain" description="Peptidase A1" evidence="2">
    <location>
        <begin position="33"/>
        <end position="383"/>
    </location>
</feature>
<dbReference type="SUPFAM" id="SSF50630">
    <property type="entry name" value="Acid proteases"/>
    <property type="match status" value="1"/>
</dbReference>
<dbReference type="AlphaFoldDB" id="A0A4U6XMV9"/>
<reference evidence="3 4" key="1">
    <citation type="journal article" date="2019" name="PLoS ONE">
        <title>Comparative genome analysis indicates high evolutionary potential of pathogenicity genes in Colletotrichum tanaceti.</title>
        <authorList>
            <person name="Lelwala R.V."/>
            <person name="Korhonen P.K."/>
            <person name="Young N.D."/>
            <person name="Scott J.B."/>
            <person name="Ades P.A."/>
            <person name="Gasser R.B."/>
            <person name="Taylor P.W.J."/>
        </authorList>
    </citation>
    <scope>NUCLEOTIDE SEQUENCE [LARGE SCALE GENOMIC DNA]</scope>
    <source>
        <strain evidence="3">BRIP57314</strain>
    </source>
</reference>
<dbReference type="GO" id="GO:0000324">
    <property type="term" value="C:fungal-type vacuole"/>
    <property type="evidence" value="ECO:0007669"/>
    <property type="project" value="TreeGrafter"/>
</dbReference>
<keyword evidence="3" id="KW-0645">Protease</keyword>
<dbReference type="CDD" id="cd05471">
    <property type="entry name" value="pepsin_like"/>
    <property type="match status" value="1"/>
</dbReference>
<dbReference type="InterPro" id="IPR034164">
    <property type="entry name" value="Pepsin-like_dom"/>
</dbReference>
<dbReference type="EMBL" id="PJEX01000052">
    <property type="protein sequence ID" value="TKW57035.1"/>
    <property type="molecule type" value="Genomic_DNA"/>
</dbReference>
<keyword evidence="4" id="KW-1185">Reference proteome</keyword>
<dbReference type="InterPro" id="IPR021109">
    <property type="entry name" value="Peptidase_aspartic_dom_sf"/>
</dbReference>
<dbReference type="PRINTS" id="PR00792">
    <property type="entry name" value="PEPSIN"/>
</dbReference>
<dbReference type="PANTHER" id="PTHR47966:SF68">
    <property type="entry name" value="PEPTIDASE A1 DOMAIN-CONTAINING PROTEIN"/>
    <property type="match status" value="1"/>
</dbReference>